<dbReference type="EMBL" id="VOQQ01000001">
    <property type="protein sequence ID" value="TXC63358.1"/>
    <property type="molecule type" value="Genomic_DNA"/>
</dbReference>
<sequence>MKRPASILLALSALAGCGLERPLEPPQGRAMPQAPRMAARAPTVDEMLAVPTTARPDRIDELLRRSEVRDSDHFDLPPPDRPTEVVNDMGDAPQ</sequence>
<accession>A0A5C6TUJ5</accession>
<protein>
    <submittedName>
        <fullName evidence="2">Uncharacterized protein</fullName>
    </submittedName>
</protein>
<feature type="region of interest" description="Disordered" evidence="1">
    <location>
        <begin position="65"/>
        <end position="94"/>
    </location>
</feature>
<reference evidence="2 3" key="1">
    <citation type="journal article" date="2015" name="J. Microbiol.">
        <title>Sphingosinicella ginsenosidimutans sp. nov., with ginsenoside converting activity.</title>
        <authorList>
            <person name="Kim J.K."/>
            <person name="Kang M.S."/>
            <person name="Park S.C."/>
            <person name="Kim K.M."/>
            <person name="Choi K."/>
            <person name="Yoon M.H."/>
            <person name="Im W.T."/>
        </authorList>
    </citation>
    <scope>NUCLEOTIDE SEQUENCE [LARGE SCALE GENOMIC DNA]</scope>
    <source>
        <strain evidence="2 3">BS-11</strain>
    </source>
</reference>
<feature type="compositionally biased region" description="Basic and acidic residues" evidence="1">
    <location>
        <begin position="65"/>
        <end position="75"/>
    </location>
</feature>
<organism evidence="2 3">
    <name type="scientific">Allosphingosinicella ginsenosidimutans</name>
    <dbReference type="NCBI Taxonomy" id="1176539"/>
    <lineage>
        <taxon>Bacteria</taxon>
        <taxon>Pseudomonadati</taxon>
        <taxon>Pseudomonadota</taxon>
        <taxon>Alphaproteobacteria</taxon>
        <taxon>Sphingomonadales</taxon>
        <taxon>Sphingomonadaceae</taxon>
        <taxon>Allosphingosinicella</taxon>
    </lineage>
</organism>
<evidence type="ECO:0000313" key="2">
    <source>
        <dbReference type="EMBL" id="TXC63358.1"/>
    </source>
</evidence>
<name>A0A5C6TUJ5_9SPHN</name>
<comment type="caution">
    <text evidence="2">The sequence shown here is derived from an EMBL/GenBank/DDBJ whole genome shotgun (WGS) entry which is preliminary data.</text>
</comment>
<dbReference type="OrthoDB" id="7596860at2"/>
<gene>
    <name evidence="2" type="ORF">FRZ32_06590</name>
</gene>
<evidence type="ECO:0000256" key="1">
    <source>
        <dbReference type="SAM" id="MobiDB-lite"/>
    </source>
</evidence>
<proteinExistence type="predicted"/>
<evidence type="ECO:0000313" key="3">
    <source>
        <dbReference type="Proteomes" id="UP000321249"/>
    </source>
</evidence>
<dbReference type="RefSeq" id="WP_147042768.1">
    <property type="nucleotide sequence ID" value="NZ_BAABIR010000003.1"/>
</dbReference>
<dbReference type="Proteomes" id="UP000321249">
    <property type="component" value="Unassembled WGS sequence"/>
</dbReference>
<dbReference type="AlphaFoldDB" id="A0A5C6TUJ5"/>
<keyword evidence="3" id="KW-1185">Reference proteome</keyword>
<dbReference type="PROSITE" id="PS51257">
    <property type="entry name" value="PROKAR_LIPOPROTEIN"/>
    <property type="match status" value="1"/>
</dbReference>